<sequence>VTFCRPSARFLFGKGCYILVVLYVFTAIDYGAICFFNFGPSPVKDAYFAKEMMLSYGLNINDIGYIGTIYAWLDVSGLLNVSIIVGSTLALIPFCGIATFRSLYRHSATSEITKKRQKQMFRLLLIQSFFPLAFTFVPSSAIIVISLFRSKIGLNANVLGISLAVYPVIEPLVVLYFVSSYRRAIRRYLGMVNHVQHHCSSLAKF</sequence>
<dbReference type="Pfam" id="PF10326">
    <property type="entry name" value="7TM_GPCR_Str"/>
    <property type="match status" value="1"/>
</dbReference>
<dbReference type="SUPFAM" id="SSF81321">
    <property type="entry name" value="Family A G protein-coupled receptor-like"/>
    <property type="match status" value="1"/>
</dbReference>
<protein>
    <recommendedName>
        <fullName evidence="4">G protein-coupled receptor</fullName>
    </recommendedName>
</protein>
<feature type="non-terminal residue" evidence="2">
    <location>
        <position position="1"/>
    </location>
</feature>
<feature type="transmembrane region" description="Helical" evidence="1">
    <location>
        <begin position="121"/>
        <end position="148"/>
    </location>
</feature>
<accession>A0AAN8FW18</accession>
<keyword evidence="3" id="KW-1185">Reference proteome</keyword>
<reference evidence="2 3" key="1">
    <citation type="submission" date="2019-10" db="EMBL/GenBank/DDBJ databases">
        <title>Assembly and Annotation for the nematode Trichostrongylus colubriformis.</title>
        <authorList>
            <person name="Martin J."/>
        </authorList>
    </citation>
    <scope>NUCLEOTIDE SEQUENCE [LARGE SCALE GENOMIC DNA]</scope>
    <source>
        <strain evidence="2">G859</strain>
        <tissue evidence="2">Whole worm</tissue>
    </source>
</reference>
<dbReference type="PANTHER" id="PTHR22943">
    <property type="entry name" value="7-TRANSMEMBRANE DOMAIN RECEPTOR C.ELEGANS"/>
    <property type="match status" value="1"/>
</dbReference>
<dbReference type="Proteomes" id="UP001331761">
    <property type="component" value="Unassembled WGS sequence"/>
</dbReference>
<evidence type="ECO:0000313" key="3">
    <source>
        <dbReference type="Proteomes" id="UP001331761"/>
    </source>
</evidence>
<dbReference type="EMBL" id="WIXE01005471">
    <property type="protein sequence ID" value="KAK5982167.1"/>
    <property type="molecule type" value="Genomic_DNA"/>
</dbReference>
<dbReference type="PANTHER" id="PTHR22943:SF248">
    <property type="entry name" value="SEVEN TM RECEPTOR"/>
    <property type="match status" value="1"/>
</dbReference>
<organism evidence="2 3">
    <name type="scientific">Trichostrongylus colubriformis</name>
    <name type="common">Black scour worm</name>
    <dbReference type="NCBI Taxonomy" id="6319"/>
    <lineage>
        <taxon>Eukaryota</taxon>
        <taxon>Metazoa</taxon>
        <taxon>Ecdysozoa</taxon>
        <taxon>Nematoda</taxon>
        <taxon>Chromadorea</taxon>
        <taxon>Rhabditida</taxon>
        <taxon>Rhabditina</taxon>
        <taxon>Rhabditomorpha</taxon>
        <taxon>Strongyloidea</taxon>
        <taxon>Trichostrongylidae</taxon>
        <taxon>Trichostrongylus</taxon>
    </lineage>
</organism>
<proteinExistence type="predicted"/>
<feature type="transmembrane region" description="Helical" evidence="1">
    <location>
        <begin position="17"/>
        <end position="40"/>
    </location>
</feature>
<keyword evidence="1" id="KW-0812">Transmembrane</keyword>
<comment type="caution">
    <text evidence="2">The sequence shown here is derived from an EMBL/GenBank/DDBJ whole genome shotgun (WGS) entry which is preliminary data.</text>
</comment>
<name>A0AAN8FW18_TRICO</name>
<gene>
    <name evidence="2" type="ORF">GCK32_017516</name>
</gene>
<keyword evidence="1" id="KW-1133">Transmembrane helix</keyword>
<evidence type="ECO:0000313" key="2">
    <source>
        <dbReference type="EMBL" id="KAK5982167.1"/>
    </source>
</evidence>
<evidence type="ECO:0000256" key="1">
    <source>
        <dbReference type="SAM" id="Phobius"/>
    </source>
</evidence>
<evidence type="ECO:0008006" key="4">
    <source>
        <dbReference type="Google" id="ProtNLM"/>
    </source>
</evidence>
<dbReference type="AlphaFoldDB" id="A0AAN8FW18"/>
<feature type="transmembrane region" description="Helical" evidence="1">
    <location>
        <begin position="79"/>
        <end position="100"/>
    </location>
</feature>
<feature type="transmembrane region" description="Helical" evidence="1">
    <location>
        <begin position="154"/>
        <end position="178"/>
    </location>
</feature>
<dbReference type="InterPro" id="IPR019428">
    <property type="entry name" value="7TM_GPCR_serpentine_rcpt_Str"/>
</dbReference>
<keyword evidence="1" id="KW-0472">Membrane</keyword>